<keyword evidence="3" id="KW-1185">Reference proteome</keyword>
<keyword evidence="1" id="KW-1133">Transmembrane helix</keyword>
<evidence type="ECO:0000313" key="3">
    <source>
        <dbReference type="Proteomes" id="UP000660339"/>
    </source>
</evidence>
<dbReference type="GO" id="GO:0003735">
    <property type="term" value="F:structural constituent of ribosome"/>
    <property type="evidence" value="ECO:0007669"/>
    <property type="project" value="InterPro"/>
</dbReference>
<dbReference type="Proteomes" id="UP000660339">
    <property type="component" value="Unassembled WGS sequence"/>
</dbReference>
<feature type="transmembrane region" description="Helical" evidence="1">
    <location>
        <begin position="6"/>
        <end position="23"/>
    </location>
</feature>
<accession>A0A8J3L5K0</accession>
<gene>
    <name evidence="2" type="ORF">Cme02nite_32050</name>
</gene>
<dbReference type="Gene3D" id="3.30.1390.10">
    <property type="match status" value="1"/>
</dbReference>
<dbReference type="GO" id="GO:0006412">
    <property type="term" value="P:translation"/>
    <property type="evidence" value="ECO:0007669"/>
    <property type="project" value="InterPro"/>
</dbReference>
<keyword evidence="1" id="KW-0472">Membrane</keyword>
<dbReference type="InterPro" id="IPR014719">
    <property type="entry name" value="Ribosomal_bL12_C/ClpS-like"/>
</dbReference>
<dbReference type="EMBL" id="BONJ01000017">
    <property type="protein sequence ID" value="GIG14873.1"/>
    <property type="molecule type" value="Genomic_DNA"/>
</dbReference>
<evidence type="ECO:0000256" key="1">
    <source>
        <dbReference type="SAM" id="Phobius"/>
    </source>
</evidence>
<dbReference type="AlphaFoldDB" id="A0A8J3L5K0"/>
<evidence type="ECO:0008006" key="4">
    <source>
        <dbReference type="Google" id="ProtNLM"/>
    </source>
</evidence>
<keyword evidence="1" id="KW-0812">Transmembrane</keyword>
<comment type="caution">
    <text evidence="2">The sequence shown here is derived from an EMBL/GenBank/DDBJ whole genome shotgun (WGS) entry which is preliminary data.</text>
</comment>
<protein>
    <recommendedName>
        <fullName evidence="4">Ribosomal protein L7/L12 C-terminal domain-containing protein</fullName>
    </recommendedName>
</protein>
<reference evidence="2" key="1">
    <citation type="submission" date="2021-01" db="EMBL/GenBank/DDBJ databases">
        <title>Whole genome shotgun sequence of Catellatospora methionotrophica NBRC 14553.</title>
        <authorList>
            <person name="Komaki H."/>
            <person name="Tamura T."/>
        </authorList>
    </citation>
    <scope>NUCLEOTIDE SEQUENCE</scope>
    <source>
        <strain evidence="2">NBRC 14553</strain>
    </source>
</reference>
<sequence>MAMTEILMAVIVLLLAVIVLLLVRRRRADPTDLLGSAMAARNTEHARSAHAAHAGAPAAGGDALVQQVRSLMAQRKKVPAVKLWREATGVSLAEAVRAVDLIAAGGLPSPPAAGLPPTAQRLAGPDLMANASALKHQGRAIEAIKLVRQHTGLGLREAKNIVDGL</sequence>
<evidence type="ECO:0000313" key="2">
    <source>
        <dbReference type="EMBL" id="GIG14873.1"/>
    </source>
</evidence>
<organism evidence="2 3">
    <name type="scientific">Catellatospora methionotrophica</name>
    <dbReference type="NCBI Taxonomy" id="121620"/>
    <lineage>
        <taxon>Bacteria</taxon>
        <taxon>Bacillati</taxon>
        <taxon>Actinomycetota</taxon>
        <taxon>Actinomycetes</taxon>
        <taxon>Micromonosporales</taxon>
        <taxon>Micromonosporaceae</taxon>
        <taxon>Catellatospora</taxon>
    </lineage>
</organism>
<name>A0A8J3L5K0_9ACTN</name>
<proteinExistence type="predicted"/>